<comment type="caution">
    <text evidence="1">The sequence shown here is derived from an EMBL/GenBank/DDBJ whole genome shotgun (WGS) entry which is preliminary data.</text>
</comment>
<organism evidence="1 2">
    <name type="scientific">Aneurinibacillus aneurinilyticus ATCC 12856</name>
    <dbReference type="NCBI Taxonomy" id="649747"/>
    <lineage>
        <taxon>Bacteria</taxon>
        <taxon>Bacillati</taxon>
        <taxon>Bacillota</taxon>
        <taxon>Bacilli</taxon>
        <taxon>Bacillales</taxon>
        <taxon>Paenibacillaceae</taxon>
        <taxon>Aneurinibacillus group</taxon>
        <taxon>Aneurinibacillus</taxon>
    </lineage>
</organism>
<dbReference type="EMBL" id="AWSJ01000106">
    <property type="protein sequence ID" value="ERI10320.1"/>
    <property type="molecule type" value="Genomic_DNA"/>
</dbReference>
<dbReference type="PATRIC" id="fig|649747.3.peg.1430"/>
<protein>
    <submittedName>
        <fullName evidence="1">Uncharacterized protein</fullName>
    </submittedName>
</protein>
<evidence type="ECO:0000313" key="2">
    <source>
        <dbReference type="Proteomes" id="UP000016511"/>
    </source>
</evidence>
<reference evidence="1 2" key="1">
    <citation type="submission" date="2013-08" db="EMBL/GenBank/DDBJ databases">
        <authorList>
            <person name="Weinstock G."/>
            <person name="Sodergren E."/>
            <person name="Wylie T."/>
            <person name="Fulton L."/>
            <person name="Fulton R."/>
            <person name="Fronick C."/>
            <person name="O'Laughlin M."/>
            <person name="Godfrey J."/>
            <person name="Miner T."/>
            <person name="Herter B."/>
            <person name="Appelbaum E."/>
            <person name="Cordes M."/>
            <person name="Lek S."/>
            <person name="Wollam A."/>
            <person name="Pepin K.H."/>
            <person name="Palsikar V.B."/>
            <person name="Mitreva M."/>
            <person name="Wilson R.K."/>
        </authorList>
    </citation>
    <scope>NUCLEOTIDE SEQUENCE [LARGE SCALE GENOMIC DNA]</scope>
    <source>
        <strain evidence="1 2">ATCC 12856</strain>
    </source>
</reference>
<accession>U1X5T8</accession>
<dbReference type="HOGENOM" id="CLU_3021782_0_0_9"/>
<dbReference type="AlphaFoldDB" id="U1X5T8"/>
<dbReference type="Proteomes" id="UP000016511">
    <property type="component" value="Unassembled WGS sequence"/>
</dbReference>
<sequence>MQDANSYLDAFELNTPLGDTAGNGFEALLKKRGYNIYMTIKNNLNHETNIIDQNL</sequence>
<proteinExistence type="predicted"/>
<evidence type="ECO:0000313" key="1">
    <source>
        <dbReference type="EMBL" id="ERI10320.1"/>
    </source>
</evidence>
<dbReference type="STRING" id="649747.HMPREF0083_01579"/>
<gene>
    <name evidence="1" type="ORF">HMPREF0083_01579</name>
</gene>
<keyword evidence="2" id="KW-1185">Reference proteome</keyword>
<name>U1X5T8_ANEAE</name>